<feature type="transmembrane region" description="Helical" evidence="1">
    <location>
        <begin position="27"/>
        <end position="50"/>
    </location>
</feature>
<evidence type="ECO:0000256" key="1">
    <source>
        <dbReference type="SAM" id="Phobius"/>
    </source>
</evidence>
<keyword evidence="1" id="KW-1133">Transmembrane helix</keyword>
<dbReference type="AlphaFoldDB" id="A0A3N4JVA7"/>
<name>A0A3N4JVA7_9PEZI</name>
<gene>
    <name evidence="2" type="ORF">L873DRAFT_489698</name>
</gene>
<dbReference type="Proteomes" id="UP000276215">
    <property type="component" value="Unassembled WGS sequence"/>
</dbReference>
<protein>
    <submittedName>
        <fullName evidence="2">Uncharacterized protein</fullName>
    </submittedName>
</protein>
<keyword evidence="1" id="KW-0472">Membrane</keyword>
<accession>A0A3N4JVA7</accession>
<proteinExistence type="predicted"/>
<evidence type="ECO:0000313" key="3">
    <source>
        <dbReference type="Proteomes" id="UP000276215"/>
    </source>
</evidence>
<keyword evidence="1" id="KW-0812">Transmembrane</keyword>
<evidence type="ECO:0000313" key="2">
    <source>
        <dbReference type="EMBL" id="RPB02147.1"/>
    </source>
</evidence>
<feature type="transmembrane region" description="Helical" evidence="1">
    <location>
        <begin position="71"/>
        <end position="99"/>
    </location>
</feature>
<dbReference type="EMBL" id="ML120369">
    <property type="protein sequence ID" value="RPB02147.1"/>
    <property type="molecule type" value="Genomic_DNA"/>
</dbReference>
<sequence>MVAFFSFLFHYGFVRHGMGMAGDGECLIFLFFFPFFLFIFLHLLLLLLLPRFPLFTPSHDKGVYLLASHGISLYIIIVIINIIPFGACVWVFYFYFYFLQRLGALSFLTLTYSNSSLPLPPFSLLSFFFLRYSTLFNIFFFFSMIQYGMGSS</sequence>
<organism evidence="2 3">
    <name type="scientific">Choiromyces venosus 120613-1</name>
    <dbReference type="NCBI Taxonomy" id="1336337"/>
    <lineage>
        <taxon>Eukaryota</taxon>
        <taxon>Fungi</taxon>
        <taxon>Dikarya</taxon>
        <taxon>Ascomycota</taxon>
        <taxon>Pezizomycotina</taxon>
        <taxon>Pezizomycetes</taxon>
        <taxon>Pezizales</taxon>
        <taxon>Tuberaceae</taxon>
        <taxon>Choiromyces</taxon>
    </lineage>
</organism>
<reference evidence="2 3" key="1">
    <citation type="journal article" date="2018" name="Nat. Ecol. Evol.">
        <title>Pezizomycetes genomes reveal the molecular basis of ectomycorrhizal truffle lifestyle.</title>
        <authorList>
            <person name="Murat C."/>
            <person name="Payen T."/>
            <person name="Noel B."/>
            <person name="Kuo A."/>
            <person name="Morin E."/>
            <person name="Chen J."/>
            <person name="Kohler A."/>
            <person name="Krizsan K."/>
            <person name="Balestrini R."/>
            <person name="Da Silva C."/>
            <person name="Montanini B."/>
            <person name="Hainaut M."/>
            <person name="Levati E."/>
            <person name="Barry K.W."/>
            <person name="Belfiori B."/>
            <person name="Cichocki N."/>
            <person name="Clum A."/>
            <person name="Dockter R.B."/>
            <person name="Fauchery L."/>
            <person name="Guy J."/>
            <person name="Iotti M."/>
            <person name="Le Tacon F."/>
            <person name="Lindquist E.A."/>
            <person name="Lipzen A."/>
            <person name="Malagnac F."/>
            <person name="Mello A."/>
            <person name="Molinier V."/>
            <person name="Miyauchi S."/>
            <person name="Poulain J."/>
            <person name="Riccioni C."/>
            <person name="Rubini A."/>
            <person name="Sitrit Y."/>
            <person name="Splivallo R."/>
            <person name="Traeger S."/>
            <person name="Wang M."/>
            <person name="Zifcakova L."/>
            <person name="Wipf D."/>
            <person name="Zambonelli A."/>
            <person name="Paolocci F."/>
            <person name="Nowrousian M."/>
            <person name="Ottonello S."/>
            <person name="Baldrian P."/>
            <person name="Spatafora J.W."/>
            <person name="Henrissat B."/>
            <person name="Nagy L.G."/>
            <person name="Aury J.M."/>
            <person name="Wincker P."/>
            <person name="Grigoriev I.V."/>
            <person name="Bonfante P."/>
            <person name="Martin F.M."/>
        </authorList>
    </citation>
    <scope>NUCLEOTIDE SEQUENCE [LARGE SCALE GENOMIC DNA]</scope>
    <source>
        <strain evidence="2 3">120613-1</strain>
    </source>
</reference>
<keyword evidence="3" id="KW-1185">Reference proteome</keyword>
<feature type="transmembrane region" description="Helical" evidence="1">
    <location>
        <begin position="119"/>
        <end position="142"/>
    </location>
</feature>